<evidence type="ECO:0000313" key="3">
    <source>
        <dbReference type="Proteomes" id="UP001054837"/>
    </source>
</evidence>
<feature type="compositionally biased region" description="Basic residues" evidence="1">
    <location>
        <begin position="9"/>
        <end position="26"/>
    </location>
</feature>
<evidence type="ECO:0000313" key="2">
    <source>
        <dbReference type="EMBL" id="GIX87325.1"/>
    </source>
</evidence>
<evidence type="ECO:0000256" key="1">
    <source>
        <dbReference type="SAM" id="MobiDB-lite"/>
    </source>
</evidence>
<sequence>MWYVIARTAKGRHGARRPHWFRRRNTHPSDTDVDASSRAGDDPAPLQGGEGALRMDQQPHAVLGRYQVPVRRPLDVQRQTESWKEKGHE</sequence>
<reference evidence="2 3" key="1">
    <citation type="submission" date="2021-06" db="EMBL/GenBank/DDBJ databases">
        <title>Caerostris darwini draft genome.</title>
        <authorList>
            <person name="Kono N."/>
            <person name="Arakawa K."/>
        </authorList>
    </citation>
    <scope>NUCLEOTIDE SEQUENCE [LARGE SCALE GENOMIC DNA]</scope>
</reference>
<name>A0AAV4NQT8_9ARAC</name>
<feature type="region of interest" description="Disordered" evidence="1">
    <location>
        <begin position="7"/>
        <end position="59"/>
    </location>
</feature>
<dbReference type="AlphaFoldDB" id="A0AAV4NQT8"/>
<dbReference type="Proteomes" id="UP001054837">
    <property type="component" value="Unassembled WGS sequence"/>
</dbReference>
<gene>
    <name evidence="2" type="ORF">CDAR_31781</name>
</gene>
<dbReference type="EMBL" id="BPLQ01001987">
    <property type="protein sequence ID" value="GIX87325.1"/>
    <property type="molecule type" value="Genomic_DNA"/>
</dbReference>
<accession>A0AAV4NQT8</accession>
<organism evidence="2 3">
    <name type="scientific">Caerostris darwini</name>
    <dbReference type="NCBI Taxonomy" id="1538125"/>
    <lineage>
        <taxon>Eukaryota</taxon>
        <taxon>Metazoa</taxon>
        <taxon>Ecdysozoa</taxon>
        <taxon>Arthropoda</taxon>
        <taxon>Chelicerata</taxon>
        <taxon>Arachnida</taxon>
        <taxon>Araneae</taxon>
        <taxon>Araneomorphae</taxon>
        <taxon>Entelegynae</taxon>
        <taxon>Araneoidea</taxon>
        <taxon>Araneidae</taxon>
        <taxon>Caerostris</taxon>
    </lineage>
</organism>
<protein>
    <submittedName>
        <fullName evidence="2">Uncharacterized protein</fullName>
    </submittedName>
</protein>
<keyword evidence="3" id="KW-1185">Reference proteome</keyword>
<comment type="caution">
    <text evidence="2">The sequence shown here is derived from an EMBL/GenBank/DDBJ whole genome shotgun (WGS) entry which is preliminary data.</text>
</comment>
<proteinExistence type="predicted"/>